<dbReference type="Proteomes" id="UP001165121">
    <property type="component" value="Unassembled WGS sequence"/>
</dbReference>
<name>A0A9W6YP01_9STRA</name>
<dbReference type="AlphaFoldDB" id="A0A9W6YP01"/>
<keyword evidence="1" id="KW-0472">Membrane</keyword>
<comment type="caution">
    <text evidence="2">The sequence shown here is derived from an EMBL/GenBank/DDBJ whole genome shotgun (WGS) entry which is preliminary data.</text>
</comment>
<reference evidence="2" key="1">
    <citation type="submission" date="2023-04" db="EMBL/GenBank/DDBJ databases">
        <title>Phytophthora fragariaefolia NBRC 109709.</title>
        <authorList>
            <person name="Ichikawa N."/>
            <person name="Sato H."/>
            <person name="Tonouchi N."/>
        </authorList>
    </citation>
    <scope>NUCLEOTIDE SEQUENCE</scope>
    <source>
        <strain evidence="2">NBRC 109709</strain>
    </source>
</reference>
<gene>
    <name evidence="2" type="ORF">Pfra01_002941100</name>
</gene>
<feature type="transmembrane region" description="Helical" evidence="1">
    <location>
        <begin position="135"/>
        <end position="155"/>
    </location>
</feature>
<proteinExistence type="predicted"/>
<evidence type="ECO:0000256" key="1">
    <source>
        <dbReference type="SAM" id="Phobius"/>
    </source>
</evidence>
<keyword evidence="1" id="KW-0812">Transmembrane</keyword>
<evidence type="ECO:0000313" key="2">
    <source>
        <dbReference type="EMBL" id="GMG15334.1"/>
    </source>
</evidence>
<protein>
    <submittedName>
        <fullName evidence="2">Unnamed protein product</fullName>
    </submittedName>
</protein>
<organism evidence="2 3">
    <name type="scientific">Phytophthora fragariaefolia</name>
    <dbReference type="NCBI Taxonomy" id="1490495"/>
    <lineage>
        <taxon>Eukaryota</taxon>
        <taxon>Sar</taxon>
        <taxon>Stramenopiles</taxon>
        <taxon>Oomycota</taxon>
        <taxon>Peronosporomycetes</taxon>
        <taxon>Peronosporales</taxon>
        <taxon>Peronosporaceae</taxon>
        <taxon>Phytophthora</taxon>
    </lineage>
</organism>
<feature type="transmembrane region" description="Helical" evidence="1">
    <location>
        <begin position="84"/>
        <end position="105"/>
    </location>
</feature>
<accession>A0A9W6YP01</accession>
<keyword evidence="1" id="KW-1133">Transmembrane helix</keyword>
<dbReference type="EMBL" id="BSXT01018879">
    <property type="protein sequence ID" value="GMG15334.1"/>
    <property type="molecule type" value="Genomic_DNA"/>
</dbReference>
<sequence length="257" mass="28766">MQVSICKSRSISMGKTAFSSPAADEYLGRDIFYGPSAEKRLEESTTAYVMKVNPKASKTPKPESWNNVQQTGCYVRIKSILREVLIAVTACVSLAWTLCLILLNITPNDTANWAMKTGSFDNGSFWLMADLPKEIMMASTFGLSIVAVGYLSVLLKIVSFPWPRKIVPIDHQAPSNVLMEKFWKILSKVADDRSRNRVSSSAAKMVLSLAHDDSVSRKRIVRTFSFSCSNDRDRLKLFLLQKLLLKFSDLALQTVLN</sequence>
<dbReference type="OrthoDB" id="127570at2759"/>
<keyword evidence="3" id="KW-1185">Reference proteome</keyword>
<evidence type="ECO:0000313" key="3">
    <source>
        <dbReference type="Proteomes" id="UP001165121"/>
    </source>
</evidence>